<keyword evidence="6" id="KW-1185">Reference proteome</keyword>
<feature type="domain" description="Serine aminopeptidase S33" evidence="4">
    <location>
        <begin position="73"/>
        <end position="231"/>
    </location>
</feature>
<dbReference type="GO" id="GO:0016042">
    <property type="term" value="P:lipid catabolic process"/>
    <property type="evidence" value="ECO:0007669"/>
    <property type="project" value="UniProtKB-KW"/>
</dbReference>
<keyword evidence="2" id="KW-0442">Lipid degradation</keyword>
<accession>A0A2T4ZE77</accession>
<keyword evidence="3" id="KW-0443">Lipid metabolism</keyword>
<dbReference type="OrthoDB" id="9814760at2"/>
<evidence type="ECO:0000256" key="2">
    <source>
        <dbReference type="ARBA" id="ARBA00022963"/>
    </source>
</evidence>
<dbReference type="SUPFAM" id="SSF53474">
    <property type="entry name" value="alpha/beta-Hydrolases"/>
    <property type="match status" value="1"/>
</dbReference>
<dbReference type="Proteomes" id="UP000241808">
    <property type="component" value="Unassembled WGS sequence"/>
</dbReference>
<dbReference type="InterPro" id="IPR029058">
    <property type="entry name" value="AB_hydrolase_fold"/>
</dbReference>
<dbReference type="InterPro" id="IPR016986">
    <property type="entry name" value="UCP031982_abhydr"/>
</dbReference>
<dbReference type="RefSeq" id="WP_108175765.1">
    <property type="nucleotide sequence ID" value="NZ_PZZL01000003.1"/>
</dbReference>
<evidence type="ECO:0000256" key="1">
    <source>
        <dbReference type="ARBA" id="ARBA00022801"/>
    </source>
</evidence>
<dbReference type="PIRSF" id="PIRSF031982">
    <property type="entry name" value="UCP031982_abhydr"/>
    <property type="match status" value="1"/>
</dbReference>
<dbReference type="Pfam" id="PF12146">
    <property type="entry name" value="Hydrolase_4"/>
    <property type="match status" value="1"/>
</dbReference>
<dbReference type="GO" id="GO:0003847">
    <property type="term" value="F:1-alkyl-2-acetylglycerophosphocholine esterase activity"/>
    <property type="evidence" value="ECO:0007669"/>
    <property type="project" value="TreeGrafter"/>
</dbReference>
<dbReference type="InterPro" id="IPR022742">
    <property type="entry name" value="Hydrolase_4"/>
</dbReference>
<keyword evidence="1 5" id="KW-0378">Hydrolase</keyword>
<reference evidence="5 6" key="1">
    <citation type="submission" date="2018-04" db="EMBL/GenBank/DDBJ databases">
        <title>Genomic Encyclopedia of Archaeal and Bacterial Type Strains, Phase II (KMG-II): from individual species to whole genera.</title>
        <authorList>
            <person name="Goeker M."/>
        </authorList>
    </citation>
    <scope>NUCLEOTIDE SEQUENCE [LARGE SCALE GENOMIC DNA]</scope>
    <source>
        <strain evidence="5 6">DSM 25521</strain>
    </source>
</reference>
<name>A0A2T4ZE77_9HYPH</name>
<gene>
    <name evidence="5" type="ORF">C8P69_103100</name>
</gene>
<dbReference type="PANTHER" id="PTHR10272:SF0">
    <property type="entry name" value="PLATELET-ACTIVATING FACTOR ACETYLHYDROLASE"/>
    <property type="match status" value="1"/>
</dbReference>
<evidence type="ECO:0000259" key="4">
    <source>
        <dbReference type="Pfam" id="PF12146"/>
    </source>
</evidence>
<sequence>MFAVGFQTGLLHDAERPAWSGEGPRPLAWSAWYPAAGGAEAMPFGVPPAAALFVMGAVAADAPLSAARGAWPVVLLSHGTGGTAASLGWLACRLAAAGHVVIGVDHHGNTAAEPYRPEAFLAWWDRPRDLTVLLDRLAAEGPFAGHLDLADVTAAGFSIGGYTVLALAGAVTEMALFRDWAAEQPFVKGPREFPDIAAQIEPLLTTSAPFRAAWERQSADLRDHRVRAVAALAPAPPVRGFREASLTAMGDVAVTIISGEADDEAPWEACALWLSRLIPDCRLHSLGAAVAHYPFLCEGTKLGRRMLPELFVDPPGIDRRAVHDAVAALTLEAFRRA</sequence>
<evidence type="ECO:0000256" key="3">
    <source>
        <dbReference type="ARBA" id="ARBA00023098"/>
    </source>
</evidence>
<evidence type="ECO:0000313" key="6">
    <source>
        <dbReference type="Proteomes" id="UP000241808"/>
    </source>
</evidence>
<dbReference type="Gene3D" id="3.40.50.1820">
    <property type="entry name" value="alpha/beta hydrolase"/>
    <property type="match status" value="2"/>
</dbReference>
<dbReference type="EMBL" id="PZZL01000003">
    <property type="protein sequence ID" value="PTM60173.1"/>
    <property type="molecule type" value="Genomic_DNA"/>
</dbReference>
<proteinExistence type="predicted"/>
<evidence type="ECO:0000313" key="5">
    <source>
        <dbReference type="EMBL" id="PTM60173.1"/>
    </source>
</evidence>
<organism evidence="5 6">
    <name type="scientific">Phreatobacter oligotrophus</name>
    <dbReference type="NCBI Taxonomy" id="1122261"/>
    <lineage>
        <taxon>Bacteria</taxon>
        <taxon>Pseudomonadati</taxon>
        <taxon>Pseudomonadota</taxon>
        <taxon>Alphaproteobacteria</taxon>
        <taxon>Hyphomicrobiales</taxon>
        <taxon>Phreatobacteraceae</taxon>
        <taxon>Phreatobacter</taxon>
    </lineage>
</organism>
<protein>
    <submittedName>
        <fullName evidence="5">Platelet-activating factor acetylhydrolase isoform II</fullName>
    </submittedName>
</protein>
<dbReference type="AlphaFoldDB" id="A0A2T4ZE77"/>
<comment type="caution">
    <text evidence="5">The sequence shown here is derived from an EMBL/GenBank/DDBJ whole genome shotgun (WGS) entry which is preliminary data.</text>
</comment>
<dbReference type="PANTHER" id="PTHR10272">
    <property type="entry name" value="PLATELET-ACTIVATING FACTOR ACETYLHYDROLASE"/>
    <property type="match status" value="1"/>
</dbReference>